<evidence type="ECO:0000313" key="4">
    <source>
        <dbReference type="Proteomes" id="UP000237846"/>
    </source>
</evidence>
<dbReference type="EMBL" id="PVZC01000010">
    <property type="protein sequence ID" value="PRX92446.1"/>
    <property type="molecule type" value="Genomic_DNA"/>
</dbReference>
<evidence type="ECO:0000259" key="2">
    <source>
        <dbReference type="Pfam" id="PF03703"/>
    </source>
</evidence>
<feature type="transmembrane region" description="Helical" evidence="1">
    <location>
        <begin position="37"/>
        <end position="58"/>
    </location>
</feature>
<keyword evidence="1" id="KW-0472">Membrane</keyword>
<dbReference type="Proteomes" id="UP000237846">
    <property type="component" value="Unassembled WGS sequence"/>
</dbReference>
<organism evidence="3 4">
    <name type="scientific">Allonocardiopsis opalescens</name>
    <dbReference type="NCBI Taxonomy" id="1144618"/>
    <lineage>
        <taxon>Bacteria</taxon>
        <taxon>Bacillati</taxon>
        <taxon>Actinomycetota</taxon>
        <taxon>Actinomycetes</taxon>
        <taxon>Streptosporangiales</taxon>
        <taxon>Allonocardiopsis</taxon>
    </lineage>
</organism>
<dbReference type="AlphaFoldDB" id="A0A2T0PUP1"/>
<keyword evidence="4" id="KW-1185">Reference proteome</keyword>
<dbReference type="PANTHER" id="PTHR34473">
    <property type="entry name" value="UPF0699 TRANSMEMBRANE PROTEIN YDBS"/>
    <property type="match status" value="1"/>
</dbReference>
<dbReference type="PANTHER" id="PTHR34473:SF3">
    <property type="entry name" value="TRANSMEMBRANE PROTEIN-RELATED"/>
    <property type="match status" value="1"/>
</dbReference>
<gene>
    <name evidence="3" type="ORF">CLV72_110206</name>
</gene>
<name>A0A2T0PUP1_9ACTN</name>
<feature type="domain" description="YdbS-like PH" evidence="2">
    <location>
        <begin position="60"/>
        <end position="136"/>
    </location>
</feature>
<evidence type="ECO:0000256" key="1">
    <source>
        <dbReference type="SAM" id="Phobius"/>
    </source>
</evidence>
<protein>
    <recommendedName>
        <fullName evidence="2">YdbS-like PH domain-containing protein</fullName>
    </recommendedName>
</protein>
<accession>A0A2T0PUP1</accession>
<dbReference type="InterPro" id="IPR005182">
    <property type="entry name" value="YdbS-like_PH"/>
</dbReference>
<proteinExistence type="predicted"/>
<keyword evidence="1" id="KW-0812">Transmembrane</keyword>
<dbReference type="RefSeq" id="WP_245930502.1">
    <property type="nucleotide sequence ID" value="NZ_PVZC01000010.1"/>
</dbReference>
<keyword evidence="1" id="KW-1133">Transmembrane helix</keyword>
<comment type="caution">
    <text evidence="3">The sequence shown here is derived from an EMBL/GenBank/DDBJ whole genome shotgun (WGS) entry which is preliminary data.</text>
</comment>
<evidence type="ECO:0000313" key="3">
    <source>
        <dbReference type="EMBL" id="PRX92446.1"/>
    </source>
</evidence>
<reference evidence="3 4" key="1">
    <citation type="submission" date="2018-03" db="EMBL/GenBank/DDBJ databases">
        <title>Genomic Encyclopedia of Archaeal and Bacterial Type Strains, Phase II (KMG-II): from individual species to whole genera.</title>
        <authorList>
            <person name="Goeker M."/>
        </authorList>
    </citation>
    <scope>NUCLEOTIDE SEQUENCE [LARGE SCALE GENOMIC DNA]</scope>
    <source>
        <strain evidence="3 4">DSM 45601</strain>
    </source>
</reference>
<dbReference type="Pfam" id="PF03703">
    <property type="entry name" value="bPH_2"/>
    <property type="match status" value="1"/>
</dbReference>
<sequence length="150" mass="16641">MEGAIGAVFVIGLSSGLAFWISTQRWGWLPVAVIDNIWWLPAAAGLWAAVDILVVPWVRYRVHRWEVSADIVYTRTGGLTRHWQLVPINRMQTVDRTQGWLDRLFRLATVEMKTASHAGSSTISGLDEPEATRLAEDLATRAGRAGDDAT</sequence>